<dbReference type="InterPro" id="IPR040911">
    <property type="entry name" value="Exostosin_GT47"/>
</dbReference>
<keyword evidence="7" id="KW-1185">Reference proteome</keyword>
<gene>
    <name evidence="6" type="ORF">WJX81_001043</name>
</gene>
<protein>
    <recommendedName>
        <fullName evidence="5">Exostosin GT47 domain-containing protein</fullName>
    </recommendedName>
</protein>
<evidence type="ECO:0000256" key="2">
    <source>
        <dbReference type="ARBA" id="ARBA00010271"/>
    </source>
</evidence>
<evidence type="ECO:0000256" key="3">
    <source>
        <dbReference type="ARBA" id="ARBA00023034"/>
    </source>
</evidence>
<sequence length="466" mass="50828">MLMPQQGRCFWWTVFLGAVACVHTAPGHGSRDLLHDFNARVYVVELPPKYNTHAIAREGCTEGRFLETLLSNPLGTMLSESLVSALYRNTSALNLEVHMHMQMLYSPLRVLTAEEADVVYVPLYASQLLGAPGRRHECATEWDRRAAAALLAEFWADAPALLPALGAKPHWVQLSEREALFRAGCGGEGGLPLMCHPLAEQVTWATPEVMTAPHPLHGRARFLGRSAAHNNSLAVPYLGRVHRMSMQSRAAALAAGTVLADKRRLAAVAPRVSEALAMTPDQVKLAEGVARVCREREGECEAGGFQDFLEGVEAQRRAWFCVAPPGNTPTSVSLADCFAAGLAVPVLFDEYLYGLLPFADVLLYRDMAAYVPPGDAAAPGMSFLDHLAAYAVDRRAAMLRTMQGVSQALQYAVRPNHLLVRLDRLDAVHVLDDAFTMSFKAVMRRACGAELQGCRARKYLQGVGSI</sequence>
<proteinExistence type="inferred from homology"/>
<comment type="caution">
    <text evidence="6">The sequence shown here is derived from an EMBL/GenBank/DDBJ whole genome shotgun (WGS) entry which is preliminary data.</text>
</comment>
<evidence type="ECO:0000256" key="4">
    <source>
        <dbReference type="SAM" id="SignalP"/>
    </source>
</evidence>
<dbReference type="PANTHER" id="PTHR11062:SF281">
    <property type="entry name" value="EXOSTOSIN-LIKE 2"/>
    <property type="match status" value="1"/>
</dbReference>
<dbReference type="Proteomes" id="UP001445335">
    <property type="component" value="Unassembled WGS sequence"/>
</dbReference>
<reference evidence="6 7" key="1">
    <citation type="journal article" date="2024" name="Nat. Commun.">
        <title>Phylogenomics reveals the evolutionary origins of lichenization in chlorophyte algae.</title>
        <authorList>
            <person name="Puginier C."/>
            <person name="Libourel C."/>
            <person name="Otte J."/>
            <person name="Skaloud P."/>
            <person name="Haon M."/>
            <person name="Grisel S."/>
            <person name="Petersen M."/>
            <person name="Berrin J.G."/>
            <person name="Delaux P.M."/>
            <person name="Dal Grande F."/>
            <person name="Keller J."/>
        </authorList>
    </citation>
    <scope>NUCLEOTIDE SEQUENCE [LARGE SCALE GENOMIC DNA]</scope>
    <source>
        <strain evidence="6 7">SAG 245.80</strain>
    </source>
</reference>
<dbReference type="EMBL" id="JALJOU010000031">
    <property type="protein sequence ID" value="KAK9834820.1"/>
    <property type="molecule type" value="Genomic_DNA"/>
</dbReference>
<comment type="similarity">
    <text evidence="2">Belongs to the glycosyltransferase 47 family.</text>
</comment>
<feature type="domain" description="Exostosin GT47" evidence="5">
    <location>
        <begin position="40"/>
        <end position="377"/>
    </location>
</feature>
<comment type="subcellular location">
    <subcellularLocation>
        <location evidence="1">Golgi apparatus membrane</location>
        <topology evidence="1">Single-pass type II membrane protein</topology>
    </subcellularLocation>
</comment>
<keyword evidence="4" id="KW-0732">Signal</keyword>
<evidence type="ECO:0000259" key="5">
    <source>
        <dbReference type="Pfam" id="PF03016"/>
    </source>
</evidence>
<evidence type="ECO:0000256" key="1">
    <source>
        <dbReference type="ARBA" id="ARBA00004323"/>
    </source>
</evidence>
<dbReference type="AlphaFoldDB" id="A0AAW1RMN5"/>
<accession>A0AAW1RMN5</accession>
<name>A0AAW1RMN5_9CHLO</name>
<dbReference type="GO" id="GO:0016757">
    <property type="term" value="F:glycosyltransferase activity"/>
    <property type="evidence" value="ECO:0007669"/>
    <property type="project" value="InterPro"/>
</dbReference>
<organism evidence="6 7">
    <name type="scientific">Elliptochloris bilobata</name>
    <dbReference type="NCBI Taxonomy" id="381761"/>
    <lineage>
        <taxon>Eukaryota</taxon>
        <taxon>Viridiplantae</taxon>
        <taxon>Chlorophyta</taxon>
        <taxon>core chlorophytes</taxon>
        <taxon>Trebouxiophyceae</taxon>
        <taxon>Trebouxiophyceae incertae sedis</taxon>
        <taxon>Elliptochloris clade</taxon>
        <taxon>Elliptochloris</taxon>
    </lineage>
</organism>
<dbReference type="PANTHER" id="PTHR11062">
    <property type="entry name" value="EXOSTOSIN HEPARAN SULFATE GLYCOSYLTRANSFERASE -RELATED"/>
    <property type="match status" value="1"/>
</dbReference>
<dbReference type="InterPro" id="IPR004263">
    <property type="entry name" value="Exostosin"/>
</dbReference>
<evidence type="ECO:0000313" key="7">
    <source>
        <dbReference type="Proteomes" id="UP001445335"/>
    </source>
</evidence>
<feature type="chain" id="PRO_5043755021" description="Exostosin GT47 domain-containing protein" evidence="4">
    <location>
        <begin position="25"/>
        <end position="466"/>
    </location>
</feature>
<dbReference type="GO" id="GO:0000139">
    <property type="term" value="C:Golgi membrane"/>
    <property type="evidence" value="ECO:0007669"/>
    <property type="project" value="UniProtKB-SubCell"/>
</dbReference>
<dbReference type="Pfam" id="PF03016">
    <property type="entry name" value="Exostosin_GT47"/>
    <property type="match status" value="1"/>
</dbReference>
<keyword evidence="3" id="KW-0333">Golgi apparatus</keyword>
<evidence type="ECO:0000313" key="6">
    <source>
        <dbReference type="EMBL" id="KAK9834820.1"/>
    </source>
</evidence>
<feature type="signal peptide" evidence="4">
    <location>
        <begin position="1"/>
        <end position="24"/>
    </location>
</feature>